<dbReference type="EMBL" id="NAAD01000008">
    <property type="protein sequence ID" value="ORJ60517.1"/>
    <property type="molecule type" value="Genomic_DNA"/>
</dbReference>
<accession>A0A1X0Y5W7</accession>
<evidence type="ECO:0000259" key="2">
    <source>
        <dbReference type="Pfam" id="PF01551"/>
    </source>
</evidence>
<comment type="caution">
    <text evidence="3">The sequence shown here is derived from an EMBL/GenBank/DDBJ whole genome shotgun (WGS) entry which is preliminary data.</text>
</comment>
<dbReference type="InterPro" id="IPR050570">
    <property type="entry name" value="Cell_wall_metabolism_enzyme"/>
</dbReference>
<feature type="transmembrane region" description="Helical" evidence="1">
    <location>
        <begin position="26"/>
        <end position="50"/>
    </location>
</feature>
<dbReference type="Pfam" id="PF01551">
    <property type="entry name" value="Peptidase_M23"/>
    <property type="match status" value="1"/>
</dbReference>
<feature type="domain" description="M23ase beta-sheet core" evidence="2">
    <location>
        <begin position="190"/>
        <end position="285"/>
    </location>
</feature>
<evidence type="ECO:0000313" key="4">
    <source>
        <dbReference type="Proteomes" id="UP000193136"/>
    </source>
</evidence>
<evidence type="ECO:0000256" key="1">
    <source>
        <dbReference type="SAM" id="Phobius"/>
    </source>
</evidence>
<keyword evidence="1" id="KW-1133">Transmembrane helix</keyword>
<dbReference type="GO" id="GO:0004222">
    <property type="term" value="F:metalloendopeptidase activity"/>
    <property type="evidence" value="ECO:0007669"/>
    <property type="project" value="TreeGrafter"/>
</dbReference>
<keyword evidence="1" id="KW-0472">Membrane</keyword>
<dbReference type="Proteomes" id="UP000193136">
    <property type="component" value="Unassembled WGS sequence"/>
</dbReference>
<dbReference type="InterPro" id="IPR016047">
    <property type="entry name" value="M23ase_b-sheet_dom"/>
</dbReference>
<keyword evidence="4" id="KW-1185">Reference proteome</keyword>
<dbReference type="Gene3D" id="2.70.70.10">
    <property type="entry name" value="Glucose Permease (Domain IIA)"/>
    <property type="match status" value="1"/>
</dbReference>
<keyword evidence="1" id="KW-0812">Transmembrane</keyword>
<sequence length="289" mass="32256">MASKRFTILVIPEGSRRVRRYYVRSGWLRSLAVAAGVAVLGVALLTYGYLRNRYDSAELARLRTTNLQQQVELARLSGELDLLNRDVVLLAQNDAQVRVMAKLTPAKTNVLSGIGGPPDADTHPRFSELQRQIDEVRQQIDLRRQSQEEIQAVLNDQRSLLASKPQGWPVKGWITSLFGMRKSPFTGRRKMHEGLDIASNTGTPVHATADGIVARAETVPGYGKLVVIDHGYGYRTYYGHNSRLYVKVGQRVRRGDRIAAVGNTGTSTGSHVHYEVRRNGVPLNPRKYL</sequence>
<evidence type="ECO:0000313" key="3">
    <source>
        <dbReference type="EMBL" id="ORJ60517.1"/>
    </source>
</evidence>
<dbReference type="CDD" id="cd12797">
    <property type="entry name" value="M23_peptidase"/>
    <property type="match status" value="1"/>
</dbReference>
<dbReference type="RefSeq" id="WP_085010272.1">
    <property type="nucleotide sequence ID" value="NZ_NAAD01000008.1"/>
</dbReference>
<proteinExistence type="predicted"/>
<gene>
    <name evidence="3" type="ORF">B5V00_08110</name>
</gene>
<dbReference type="PANTHER" id="PTHR21666">
    <property type="entry name" value="PEPTIDASE-RELATED"/>
    <property type="match status" value="1"/>
</dbReference>
<dbReference type="InterPro" id="IPR011055">
    <property type="entry name" value="Dup_hybrid_motif"/>
</dbReference>
<name>A0A1X0Y5W7_9BACT</name>
<protein>
    <recommendedName>
        <fullName evidence="2">M23ase beta-sheet core domain-containing protein</fullName>
    </recommendedName>
</protein>
<organism evidence="3 4">
    <name type="scientific">Geothermobacter hydrogeniphilus</name>
    <dbReference type="NCBI Taxonomy" id="1969733"/>
    <lineage>
        <taxon>Bacteria</taxon>
        <taxon>Pseudomonadati</taxon>
        <taxon>Thermodesulfobacteriota</taxon>
        <taxon>Desulfuromonadia</taxon>
        <taxon>Desulfuromonadales</taxon>
        <taxon>Geothermobacteraceae</taxon>
        <taxon>Geothermobacter</taxon>
    </lineage>
</organism>
<dbReference type="OrthoDB" id="9815245at2"/>
<reference evidence="3 4" key="1">
    <citation type="submission" date="2017-03" db="EMBL/GenBank/DDBJ databases">
        <title>Genome sequence of Geothermobacter sp. EPR-M, Deep-Sea Iron Reducer.</title>
        <authorList>
            <person name="Tully B."/>
            <person name="Savalia P."/>
            <person name="Abuyen K."/>
            <person name="Baughan C."/>
            <person name="Romero E."/>
            <person name="Ronkowski C."/>
            <person name="Torres B."/>
            <person name="Tremblay J."/>
            <person name="Trujillo A."/>
            <person name="Tyler M."/>
            <person name="Perez-Rodriguez I."/>
            <person name="Amend J."/>
        </authorList>
    </citation>
    <scope>NUCLEOTIDE SEQUENCE [LARGE SCALE GENOMIC DNA]</scope>
    <source>
        <strain evidence="3 4">EPR-M</strain>
    </source>
</reference>
<dbReference type="AlphaFoldDB" id="A0A1X0Y5W7"/>
<dbReference type="STRING" id="1969733.B5V00_08110"/>
<dbReference type="FunFam" id="2.70.70.10:FF:000006">
    <property type="entry name" value="M23 family peptidase"/>
    <property type="match status" value="1"/>
</dbReference>
<dbReference type="SUPFAM" id="SSF51261">
    <property type="entry name" value="Duplicated hybrid motif"/>
    <property type="match status" value="1"/>
</dbReference>
<dbReference type="PANTHER" id="PTHR21666:SF270">
    <property type="entry name" value="MUREIN HYDROLASE ACTIVATOR ENVC"/>
    <property type="match status" value="1"/>
</dbReference>